<keyword evidence="3" id="KW-0804">Transcription</keyword>
<keyword evidence="2" id="KW-0805">Transcription regulation</keyword>
<evidence type="ECO:0000259" key="6">
    <source>
        <dbReference type="SMART" id="SM00993"/>
    </source>
</evidence>
<dbReference type="Pfam" id="PF08265">
    <property type="entry name" value="YL1_C"/>
    <property type="match status" value="1"/>
</dbReference>
<organism evidence="7 8">
    <name type="scientific">Psophocarpus tetragonolobus</name>
    <name type="common">Winged bean</name>
    <name type="synonym">Dolichos tetragonolobus</name>
    <dbReference type="NCBI Taxonomy" id="3891"/>
    <lineage>
        <taxon>Eukaryota</taxon>
        <taxon>Viridiplantae</taxon>
        <taxon>Streptophyta</taxon>
        <taxon>Embryophyta</taxon>
        <taxon>Tracheophyta</taxon>
        <taxon>Spermatophyta</taxon>
        <taxon>Magnoliopsida</taxon>
        <taxon>eudicotyledons</taxon>
        <taxon>Gunneridae</taxon>
        <taxon>Pentapetalae</taxon>
        <taxon>rosids</taxon>
        <taxon>fabids</taxon>
        <taxon>Fabales</taxon>
        <taxon>Fabaceae</taxon>
        <taxon>Papilionoideae</taxon>
        <taxon>50 kb inversion clade</taxon>
        <taxon>NPAAA clade</taxon>
        <taxon>indigoferoid/millettioid clade</taxon>
        <taxon>Phaseoleae</taxon>
        <taxon>Psophocarpus</taxon>
    </lineage>
</organism>
<evidence type="ECO:0000313" key="7">
    <source>
        <dbReference type="EMBL" id="KAK7401294.1"/>
    </source>
</evidence>
<evidence type="ECO:0000313" key="8">
    <source>
        <dbReference type="Proteomes" id="UP001386955"/>
    </source>
</evidence>
<reference evidence="7 8" key="1">
    <citation type="submission" date="2024-01" db="EMBL/GenBank/DDBJ databases">
        <title>The genomes of 5 underutilized Papilionoideae crops provide insights into root nodulation and disease resistanc.</title>
        <authorList>
            <person name="Jiang F."/>
        </authorList>
    </citation>
    <scope>NUCLEOTIDE SEQUENCE [LARGE SCALE GENOMIC DNA]</scope>
    <source>
        <strain evidence="7">DUOXIRENSHENG_FW03</strain>
        <tissue evidence="7">Leaves</tissue>
    </source>
</reference>
<feature type="compositionally biased region" description="Acidic residues" evidence="5">
    <location>
        <begin position="169"/>
        <end position="178"/>
    </location>
</feature>
<dbReference type="GO" id="GO:0006338">
    <property type="term" value="P:chromatin remodeling"/>
    <property type="evidence" value="ECO:0007669"/>
    <property type="project" value="InterPro"/>
</dbReference>
<protein>
    <recommendedName>
        <fullName evidence="6">Vps72/YL1 C-terminal domain-containing protein</fullName>
    </recommendedName>
</protein>
<evidence type="ECO:0000256" key="5">
    <source>
        <dbReference type="SAM" id="MobiDB-lite"/>
    </source>
</evidence>
<keyword evidence="8" id="KW-1185">Reference proteome</keyword>
<evidence type="ECO:0000256" key="3">
    <source>
        <dbReference type="ARBA" id="ARBA00023163"/>
    </source>
</evidence>
<feature type="compositionally biased region" description="Polar residues" evidence="5">
    <location>
        <begin position="185"/>
        <end position="196"/>
    </location>
</feature>
<gene>
    <name evidence="7" type="ORF">VNO78_12663</name>
</gene>
<proteinExistence type="predicted"/>
<evidence type="ECO:0000256" key="4">
    <source>
        <dbReference type="ARBA" id="ARBA00023242"/>
    </source>
</evidence>
<feature type="compositionally biased region" description="Basic and acidic residues" evidence="5">
    <location>
        <begin position="197"/>
        <end position="207"/>
    </location>
</feature>
<evidence type="ECO:0000256" key="1">
    <source>
        <dbReference type="ARBA" id="ARBA00004123"/>
    </source>
</evidence>
<dbReference type="AlphaFoldDB" id="A0AAN9SNC4"/>
<dbReference type="GO" id="GO:0031011">
    <property type="term" value="C:Ino80 complex"/>
    <property type="evidence" value="ECO:0007669"/>
    <property type="project" value="InterPro"/>
</dbReference>
<feature type="compositionally biased region" description="Polar residues" evidence="5">
    <location>
        <begin position="212"/>
        <end position="231"/>
    </location>
</feature>
<evidence type="ECO:0000256" key="2">
    <source>
        <dbReference type="ARBA" id="ARBA00023015"/>
    </source>
</evidence>
<accession>A0AAN9SNC4</accession>
<dbReference type="EMBL" id="JAYMYS010000003">
    <property type="protein sequence ID" value="KAK7401294.1"/>
    <property type="molecule type" value="Genomic_DNA"/>
</dbReference>
<dbReference type="SMART" id="SM00993">
    <property type="entry name" value="YL1_C"/>
    <property type="match status" value="1"/>
</dbReference>
<dbReference type="InterPro" id="IPR029525">
    <property type="entry name" value="INO80C/Ies6"/>
</dbReference>
<sequence length="358" mass="40323">MEAEVIDAELVLPNYLSFKRIQMYEKYPKGQARGRHWKHLKQILQAENYQISGPDEPNYVNIESPPSMHPCKRICDITGFQAPYHDPRTNLRYANSEVFKIIRSLPNEYVQRYLALRNAAIVLNAILTRHPAEETQNHRQRRRTTATCDAGDEFNSEREMSLVDYASSSDDDVPEPSEEERNKNSKPQSPQLTHNRTQAEELKENKVKGSTKFGSSSSQRLENKQHSSQPSVDKLPDASLLLNAPTVSSDLMSASDHFSRVAAAQAENASRKRDSNGMVSSAVRSSKVPRGNLPHSRNVPETSGGMLLPPQISGRKNIVTEDISKLFLSQVKESKRVWGDLLHGIFIGSDLGFFRILL</sequence>
<dbReference type="Proteomes" id="UP001386955">
    <property type="component" value="Unassembled WGS sequence"/>
</dbReference>
<feature type="domain" description="Vps72/YL1 C-terminal" evidence="6">
    <location>
        <begin position="73"/>
        <end position="102"/>
    </location>
</feature>
<feature type="region of interest" description="Disordered" evidence="5">
    <location>
        <begin position="133"/>
        <end position="236"/>
    </location>
</feature>
<name>A0AAN9SNC4_PSOTE</name>
<comment type="caution">
    <text evidence="7">The sequence shown here is derived from an EMBL/GenBank/DDBJ whole genome shotgun (WGS) entry which is preliminary data.</text>
</comment>
<keyword evidence="4" id="KW-0539">Nucleus</keyword>
<dbReference type="InterPro" id="IPR013272">
    <property type="entry name" value="Vps72/YL1_C"/>
</dbReference>
<comment type="subcellular location">
    <subcellularLocation>
        <location evidence="1">Nucleus</location>
    </subcellularLocation>
</comment>
<dbReference type="PANTHER" id="PTHR31200:SF1">
    <property type="entry name" value="INO80 COMPLEX SUBUNIT C"/>
    <property type="match status" value="1"/>
</dbReference>
<dbReference type="PANTHER" id="PTHR31200">
    <property type="entry name" value="INO80 COMPLEX SUBUNIT C"/>
    <property type="match status" value="1"/>
</dbReference>
<feature type="region of interest" description="Disordered" evidence="5">
    <location>
        <begin position="265"/>
        <end position="310"/>
    </location>
</feature>